<accession>A0A5Q2RG80</accession>
<dbReference type="AlphaFoldDB" id="A0A5Q2RG80"/>
<dbReference type="KEGG" id="atq:GH723_12255"/>
<keyword evidence="2" id="KW-1185">Reference proteome</keyword>
<dbReference type="Proteomes" id="UP000334019">
    <property type="component" value="Chromosome"/>
</dbReference>
<dbReference type="Pfam" id="PF12005">
    <property type="entry name" value="DUF3499"/>
    <property type="match status" value="1"/>
</dbReference>
<evidence type="ECO:0000313" key="1">
    <source>
        <dbReference type="EMBL" id="QGG95808.1"/>
    </source>
</evidence>
<protein>
    <submittedName>
        <fullName evidence="1">DUF3499 family protein</fullName>
    </submittedName>
</protein>
<proteinExistence type="predicted"/>
<sequence>MLGGVHQEADGGGYRAAMRRSCSRPACGGVPTATLAYDYAGRTVWVDPLAEEPHPMTHDLCARHADRLSVPNGWVLHDRRDEATLLSLPVARAS</sequence>
<gene>
    <name evidence="1" type="ORF">GH723_12255</name>
</gene>
<organism evidence="1 2">
    <name type="scientific">Actinomarinicola tropica</name>
    <dbReference type="NCBI Taxonomy" id="2789776"/>
    <lineage>
        <taxon>Bacteria</taxon>
        <taxon>Bacillati</taxon>
        <taxon>Actinomycetota</taxon>
        <taxon>Acidimicrobiia</taxon>
        <taxon>Acidimicrobiales</taxon>
        <taxon>Iamiaceae</taxon>
        <taxon>Actinomarinicola</taxon>
    </lineage>
</organism>
<name>A0A5Q2RG80_9ACTN</name>
<evidence type="ECO:0000313" key="2">
    <source>
        <dbReference type="Proteomes" id="UP000334019"/>
    </source>
</evidence>
<dbReference type="EMBL" id="CP045851">
    <property type="protein sequence ID" value="QGG95808.1"/>
    <property type="molecule type" value="Genomic_DNA"/>
</dbReference>
<dbReference type="InterPro" id="IPR021888">
    <property type="entry name" value="DUF3499"/>
</dbReference>
<reference evidence="1 2" key="1">
    <citation type="submission" date="2019-11" db="EMBL/GenBank/DDBJ databases">
        <authorList>
            <person name="He Y."/>
        </authorList>
    </citation>
    <scope>NUCLEOTIDE SEQUENCE [LARGE SCALE GENOMIC DNA]</scope>
    <source>
        <strain evidence="1 2">SCSIO 58843</strain>
    </source>
</reference>